<proteinExistence type="predicted"/>
<evidence type="ECO:0008006" key="4">
    <source>
        <dbReference type="Google" id="ProtNLM"/>
    </source>
</evidence>
<sequence length="146" mass="16359">MTQPNPYATPQASVADAESLVSDEQIAAFPISDKWKQRFSAIHHAGGIKMPKFKELPAEERRKAFSFNFLAFFFGPIYYAIKGMWKKGLALFFVCAAVVIILGIGLDYLGYSKIANALGYGISAVFATRANIDYYKKMLLNDNGWW</sequence>
<reference evidence="3" key="1">
    <citation type="submission" date="2016-10" db="EMBL/GenBank/DDBJ databases">
        <authorList>
            <person name="Varghese N."/>
            <person name="Submissions S."/>
        </authorList>
    </citation>
    <scope>NUCLEOTIDE SEQUENCE [LARGE SCALE GENOMIC DNA]</scope>
    <source>
        <strain evidence="3">DSM 12111</strain>
    </source>
</reference>
<evidence type="ECO:0000313" key="3">
    <source>
        <dbReference type="Proteomes" id="UP000242849"/>
    </source>
</evidence>
<evidence type="ECO:0000313" key="2">
    <source>
        <dbReference type="EMBL" id="SEC96152.1"/>
    </source>
</evidence>
<dbReference type="AlphaFoldDB" id="A0A1H4WS03"/>
<gene>
    <name evidence="2" type="ORF">SAMN05421553_1756</name>
</gene>
<keyword evidence="3" id="KW-1185">Reference proteome</keyword>
<organism evidence="2 3">
    <name type="scientific">Pseudomonas anguilliseptica</name>
    <dbReference type="NCBI Taxonomy" id="53406"/>
    <lineage>
        <taxon>Bacteria</taxon>
        <taxon>Pseudomonadati</taxon>
        <taxon>Pseudomonadota</taxon>
        <taxon>Gammaproteobacteria</taxon>
        <taxon>Pseudomonadales</taxon>
        <taxon>Pseudomonadaceae</taxon>
        <taxon>Pseudomonas</taxon>
    </lineage>
</organism>
<evidence type="ECO:0000256" key="1">
    <source>
        <dbReference type="SAM" id="Phobius"/>
    </source>
</evidence>
<protein>
    <recommendedName>
        <fullName evidence="4">DUF2628 domain-containing protein</fullName>
    </recommendedName>
</protein>
<feature type="transmembrane region" description="Helical" evidence="1">
    <location>
        <begin position="64"/>
        <end position="81"/>
    </location>
</feature>
<dbReference type="InterPro" id="IPR024399">
    <property type="entry name" value="DUF2628"/>
</dbReference>
<dbReference type="RefSeq" id="WP_090379222.1">
    <property type="nucleotide sequence ID" value="NZ_CP156749.1"/>
</dbReference>
<dbReference type="STRING" id="53406.SAMN05421553_1756"/>
<keyword evidence="1" id="KW-0812">Transmembrane</keyword>
<dbReference type="EMBL" id="FNSC01000001">
    <property type="protein sequence ID" value="SEC96152.1"/>
    <property type="molecule type" value="Genomic_DNA"/>
</dbReference>
<keyword evidence="1" id="KW-0472">Membrane</keyword>
<accession>A0A1H4WS03</accession>
<feature type="transmembrane region" description="Helical" evidence="1">
    <location>
        <begin position="88"/>
        <end position="108"/>
    </location>
</feature>
<dbReference type="Pfam" id="PF10947">
    <property type="entry name" value="DUF2628"/>
    <property type="match status" value="1"/>
</dbReference>
<dbReference type="OrthoDB" id="6945649at2"/>
<keyword evidence="1" id="KW-1133">Transmembrane helix</keyword>
<dbReference type="Proteomes" id="UP000242849">
    <property type="component" value="Unassembled WGS sequence"/>
</dbReference>
<name>A0A1H4WS03_PSEAG</name>